<protein>
    <submittedName>
        <fullName evidence="2">Uncharacterized protein</fullName>
    </submittedName>
</protein>
<feature type="compositionally biased region" description="Polar residues" evidence="1">
    <location>
        <begin position="212"/>
        <end position="224"/>
    </location>
</feature>
<feature type="compositionally biased region" description="Low complexity" evidence="1">
    <location>
        <begin position="332"/>
        <end position="345"/>
    </location>
</feature>
<feature type="compositionally biased region" description="Low complexity" evidence="1">
    <location>
        <begin position="27"/>
        <end position="40"/>
    </location>
</feature>
<dbReference type="Gramene" id="GBG74634">
    <property type="protein sequence ID" value="GBG74634"/>
    <property type="gene ID" value="CBR_g19041"/>
</dbReference>
<feature type="compositionally biased region" description="Low complexity" evidence="1">
    <location>
        <begin position="1"/>
        <end position="20"/>
    </location>
</feature>
<feature type="region of interest" description="Disordered" evidence="1">
    <location>
        <begin position="421"/>
        <end position="443"/>
    </location>
</feature>
<evidence type="ECO:0000313" key="3">
    <source>
        <dbReference type="Proteomes" id="UP000265515"/>
    </source>
</evidence>
<feature type="compositionally biased region" description="Polar residues" evidence="1">
    <location>
        <begin position="303"/>
        <end position="312"/>
    </location>
</feature>
<sequence length="614" mass="66293">MTTIQLQQQSPRQRTQPTQLEATMPKQRPQGQGQPQSQGGDLTQAQALLYQQHTKSATTGQPQREGAQLLPAANTDGAQLQLMEFTEPVPCLQHTGSTTIGNPQREASQTPPPGQLHKPSEVAMAPPKVDTMQNTPVAACSEPCRQGAEDPQQQAERQRRQVENALMGQLIGEGTQVLLPAIADGTQLMLAAGHHQPRLAADTGGPGPHLLQTESTMSLPSPQGDQLYKRPVESMAPIKEDSRLHPPPLPANAGGSHLLLTKSTMPLPCPQGGHLCQLPAEARASLKEDTRLCPPLLATKTGGSQLELTESTKPLPCPAPPEPLSRGDDAQRQQAVSAQQTQLLLGATTRSVPRPQEGQCQRPPAAITGPVSRPPGGQLQRPPAETTAPRSNRTVNEQLRPGELVVLEGTQVTGISSQCGRQCQDWSERPGSARGSAEDKQAAVGPEVVAAKGAESGTTTITPHNKLLRSPTMPKQPSGVNKIQRYVYLQNMARRLKNLFPKESSFNTHRQQHPRAENVQPRFPVPQSRQADQVDQAVVSLVQLPGLTQGQSQDGQTQAQMRQLTNTDTYKLQQGPMPTTTSKCLESKSRRKSNYKKLWPCEGRGIGIGYGQQN</sequence>
<feature type="region of interest" description="Disordered" evidence="1">
    <location>
        <begin position="197"/>
        <end position="227"/>
    </location>
</feature>
<accession>A0A388KX50</accession>
<gene>
    <name evidence="2" type="ORF">CBR_g19041</name>
</gene>
<dbReference type="Proteomes" id="UP000265515">
    <property type="component" value="Unassembled WGS sequence"/>
</dbReference>
<feature type="region of interest" description="Disordered" evidence="1">
    <location>
        <begin position="571"/>
        <end position="593"/>
    </location>
</feature>
<keyword evidence="3" id="KW-1185">Reference proteome</keyword>
<feature type="region of interest" description="Disordered" evidence="1">
    <location>
        <begin position="303"/>
        <end position="402"/>
    </location>
</feature>
<organism evidence="2 3">
    <name type="scientific">Chara braunii</name>
    <name type="common">Braun's stonewort</name>
    <dbReference type="NCBI Taxonomy" id="69332"/>
    <lineage>
        <taxon>Eukaryota</taxon>
        <taxon>Viridiplantae</taxon>
        <taxon>Streptophyta</taxon>
        <taxon>Charophyceae</taxon>
        <taxon>Charales</taxon>
        <taxon>Characeae</taxon>
        <taxon>Chara</taxon>
    </lineage>
</organism>
<evidence type="ECO:0000313" key="2">
    <source>
        <dbReference type="EMBL" id="GBG74634.1"/>
    </source>
</evidence>
<feature type="compositionally biased region" description="Polar residues" evidence="1">
    <location>
        <begin position="94"/>
        <end position="109"/>
    </location>
</feature>
<feature type="compositionally biased region" description="Polar residues" evidence="1">
    <location>
        <begin position="41"/>
        <end position="62"/>
    </location>
</feature>
<proteinExistence type="predicted"/>
<name>A0A388KX50_CHABU</name>
<feature type="compositionally biased region" description="Polar residues" evidence="1">
    <location>
        <begin position="571"/>
        <end position="584"/>
    </location>
</feature>
<feature type="region of interest" description="Disordered" evidence="1">
    <location>
        <begin position="457"/>
        <end position="478"/>
    </location>
</feature>
<evidence type="ECO:0000256" key="1">
    <source>
        <dbReference type="SAM" id="MobiDB-lite"/>
    </source>
</evidence>
<dbReference type="AlphaFoldDB" id="A0A388KX50"/>
<feature type="compositionally biased region" description="Polar residues" evidence="1">
    <location>
        <begin position="388"/>
        <end position="397"/>
    </location>
</feature>
<feature type="region of interest" description="Disordered" evidence="1">
    <location>
        <begin position="1"/>
        <end position="69"/>
    </location>
</feature>
<reference evidence="2 3" key="1">
    <citation type="journal article" date="2018" name="Cell">
        <title>The Chara Genome: Secondary Complexity and Implications for Plant Terrestrialization.</title>
        <authorList>
            <person name="Nishiyama T."/>
            <person name="Sakayama H."/>
            <person name="Vries J.D."/>
            <person name="Buschmann H."/>
            <person name="Saint-Marcoux D."/>
            <person name="Ullrich K.K."/>
            <person name="Haas F.B."/>
            <person name="Vanderstraeten L."/>
            <person name="Becker D."/>
            <person name="Lang D."/>
            <person name="Vosolsobe S."/>
            <person name="Rombauts S."/>
            <person name="Wilhelmsson P.K.I."/>
            <person name="Janitza P."/>
            <person name="Kern R."/>
            <person name="Heyl A."/>
            <person name="Rumpler F."/>
            <person name="Villalobos L.I.A.C."/>
            <person name="Clay J.M."/>
            <person name="Skokan R."/>
            <person name="Toyoda A."/>
            <person name="Suzuki Y."/>
            <person name="Kagoshima H."/>
            <person name="Schijlen E."/>
            <person name="Tajeshwar N."/>
            <person name="Catarino B."/>
            <person name="Hetherington A.J."/>
            <person name="Saltykova A."/>
            <person name="Bonnot C."/>
            <person name="Breuninger H."/>
            <person name="Symeonidi A."/>
            <person name="Radhakrishnan G.V."/>
            <person name="Van Nieuwerburgh F."/>
            <person name="Deforce D."/>
            <person name="Chang C."/>
            <person name="Karol K.G."/>
            <person name="Hedrich R."/>
            <person name="Ulvskov P."/>
            <person name="Glockner G."/>
            <person name="Delwiche C.F."/>
            <person name="Petrasek J."/>
            <person name="Van de Peer Y."/>
            <person name="Friml J."/>
            <person name="Beilby M."/>
            <person name="Dolan L."/>
            <person name="Kohara Y."/>
            <person name="Sugano S."/>
            <person name="Fujiyama A."/>
            <person name="Delaux P.-M."/>
            <person name="Quint M."/>
            <person name="TheiBen G."/>
            <person name="Hagemann M."/>
            <person name="Harholt J."/>
            <person name="Dunand C."/>
            <person name="Zachgo S."/>
            <person name="Langdale J."/>
            <person name="Maumus F."/>
            <person name="Straeten D.V.D."/>
            <person name="Gould S.B."/>
            <person name="Rensing S.A."/>
        </authorList>
    </citation>
    <scope>NUCLEOTIDE SEQUENCE [LARGE SCALE GENOMIC DNA]</scope>
    <source>
        <strain evidence="2 3">S276</strain>
    </source>
</reference>
<feature type="region of interest" description="Disordered" evidence="1">
    <location>
        <begin position="92"/>
        <end position="121"/>
    </location>
</feature>
<dbReference type="EMBL" id="BFEA01000207">
    <property type="protein sequence ID" value="GBG74634.1"/>
    <property type="molecule type" value="Genomic_DNA"/>
</dbReference>
<comment type="caution">
    <text evidence="2">The sequence shown here is derived from an EMBL/GenBank/DDBJ whole genome shotgun (WGS) entry which is preliminary data.</text>
</comment>